<feature type="compositionally biased region" description="Polar residues" evidence="1">
    <location>
        <begin position="1"/>
        <end position="12"/>
    </location>
</feature>
<feature type="region of interest" description="Disordered" evidence="1">
    <location>
        <begin position="96"/>
        <end position="117"/>
    </location>
</feature>
<dbReference type="Proteomes" id="UP001321766">
    <property type="component" value="Chromosome"/>
</dbReference>
<reference evidence="2 3" key="1">
    <citation type="journal article" date="2023" name="Microbiol. Spectr.">
        <title>Symbiosis of Carpenter Bees with Uncharacterized Lactic Acid Bacteria Showing NAD Auxotrophy.</title>
        <authorList>
            <person name="Kawasaki S."/>
            <person name="Ozawa K."/>
            <person name="Mori T."/>
            <person name="Yamamoto A."/>
            <person name="Ito M."/>
            <person name="Ohkuma M."/>
            <person name="Sakamoto M."/>
            <person name="Matsutani M."/>
        </authorList>
    </citation>
    <scope>NUCLEOTIDE SEQUENCE [LARGE SCALE GENOMIC DNA]</scope>
    <source>
        <strain evidence="2 3">Kim37-2</strain>
    </source>
</reference>
<sequence>MTNQTPQSSTFDAVQISPVPDPNAQGQPPEPYQGIYPMPMFVTLPSPDLEESVRFWTQGLGFINLYSMPGILVHLRRWAFQDVLLVGQRDSTSASQAAQTKATQAERSAETGNTPAQGLAGSLSIAVAQSQIEDMIAACERLLPGSTTPPKRVQWRSLEAKVTTPEGLVVTLTAALPEDPNKVRQFLQANGETA</sequence>
<name>A0ABN6S8Q7_9BIFI</name>
<gene>
    <name evidence="2" type="ORF">KIM372_04510</name>
</gene>
<dbReference type="CDD" id="cd06587">
    <property type="entry name" value="VOC"/>
    <property type="match status" value="1"/>
</dbReference>
<evidence type="ECO:0000313" key="2">
    <source>
        <dbReference type="EMBL" id="BDR52544.1"/>
    </source>
</evidence>
<evidence type="ECO:0000256" key="1">
    <source>
        <dbReference type="SAM" id="MobiDB-lite"/>
    </source>
</evidence>
<evidence type="ECO:0008006" key="4">
    <source>
        <dbReference type="Google" id="ProtNLM"/>
    </source>
</evidence>
<feature type="region of interest" description="Disordered" evidence="1">
    <location>
        <begin position="1"/>
        <end position="32"/>
    </location>
</feature>
<protein>
    <recommendedName>
        <fullName evidence="4">Glycosyltransferase</fullName>
    </recommendedName>
</protein>
<keyword evidence="3" id="KW-1185">Reference proteome</keyword>
<organism evidence="2 3">
    <name type="scientific">Bombiscardovia nodaiensis</name>
    <dbReference type="NCBI Taxonomy" id="2932181"/>
    <lineage>
        <taxon>Bacteria</taxon>
        <taxon>Bacillati</taxon>
        <taxon>Actinomycetota</taxon>
        <taxon>Actinomycetes</taxon>
        <taxon>Bifidobacteriales</taxon>
        <taxon>Bifidobacteriaceae</taxon>
        <taxon>Bombiscardovia</taxon>
    </lineage>
</organism>
<dbReference type="InterPro" id="IPR029068">
    <property type="entry name" value="Glyas_Bleomycin-R_OHBP_Dase"/>
</dbReference>
<evidence type="ECO:0000313" key="3">
    <source>
        <dbReference type="Proteomes" id="UP001321766"/>
    </source>
</evidence>
<dbReference type="SUPFAM" id="SSF54593">
    <property type="entry name" value="Glyoxalase/Bleomycin resistance protein/Dihydroxybiphenyl dioxygenase"/>
    <property type="match status" value="1"/>
</dbReference>
<proteinExistence type="predicted"/>
<feature type="compositionally biased region" description="Low complexity" evidence="1">
    <location>
        <begin position="96"/>
        <end position="105"/>
    </location>
</feature>
<dbReference type="Gene3D" id="3.10.180.10">
    <property type="entry name" value="2,3-Dihydroxybiphenyl 1,2-Dioxygenase, domain 1"/>
    <property type="match status" value="1"/>
</dbReference>
<accession>A0ABN6S8Q7</accession>
<dbReference type="EMBL" id="AP026798">
    <property type="protein sequence ID" value="BDR52544.1"/>
    <property type="molecule type" value="Genomic_DNA"/>
</dbReference>